<dbReference type="InterPro" id="IPR029062">
    <property type="entry name" value="Class_I_gatase-like"/>
</dbReference>
<protein>
    <submittedName>
        <fullName evidence="2">Class I glutamine amidotransferase-like protein</fullName>
    </submittedName>
</protein>
<keyword evidence="3" id="KW-1185">Reference proteome</keyword>
<comment type="caution">
    <text evidence="2">The sequence shown here is derived from an EMBL/GenBank/DDBJ whole genome shotgun (WGS) entry which is preliminary data.</text>
</comment>
<feature type="domain" description="DJ-1/PfpI" evidence="1">
    <location>
        <begin position="66"/>
        <end position="197"/>
    </location>
</feature>
<dbReference type="PANTHER" id="PTHR43130:SF7">
    <property type="entry name" value="DJ-1_PFPI DOMAIN-CONTAINING PROTEIN"/>
    <property type="match status" value="1"/>
</dbReference>
<dbReference type="EMBL" id="JAGPNK010000008">
    <property type="protein sequence ID" value="KAH7316868.1"/>
    <property type="molecule type" value="Genomic_DNA"/>
</dbReference>
<dbReference type="Proteomes" id="UP000813444">
    <property type="component" value="Unassembled WGS sequence"/>
</dbReference>
<sequence>MTQPLDLSKPYRPIQVGVILLASTTEILDVAPIEIFNSFSEDYLKGFPEEIVPKELKAQAVKFEFHWVSAAGPSGTERLTSGVNIVPTDSFETCPPLDIVLMGAAATDYQATEAELAFIRKSYEDCSAFIAICGGFMAPMAAGLYEGKTVTAPLLFLDQLPTMAPHCTWIKKRWARDGKLWTSGTLLNGLDLMQAFAKHYWGGEGTLVDMICKGGAWPDRDIDYKDVE</sequence>
<dbReference type="InterPro" id="IPR002818">
    <property type="entry name" value="DJ-1/PfpI"/>
</dbReference>
<dbReference type="SUPFAM" id="SSF52317">
    <property type="entry name" value="Class I glutamine amidotransferase-like"/>
    <property type="match status" value="1"/>
</dbReference>
<dbReference type="PANTHER" id="PTHR43130">
    <property type="entry name" value="ARAC-FAMILY TRANSCRIPTIONAL REGULATOR"/>
    <property type="match status" value="1"/>
</dbReference>
<proteinExistence type="predicted"/>
<dbReference type="Pfam" id="PF01965">
    <property type="entry name" value="DJ-1_PfpI"/>
    <property type="match status" value="1"/>
</dbReference>
<evidence type="ECO:0000313" key="2">
    <source>
        <dbReference type="EMBL" id="KAH7316868.1"/>
    </source>
</evidence>
<keyword evidence="2" id="KW-0315">Glutamine amidotransferase</keyword>
<accession>A0A8K0SQA2</accession>
<reference evidence="2" key="1">
    <citation type="journal article" date="2021" name="Nat. Commun.">
        <title>Genetic determinants of endophytism in the Arabidopsis root mycobiome.</title>
        <authorList>
            <person name="Mesny F."/>
            <person name="Miyauchi S."/>
            <person name="Thiergart T."/>
            <person name="Pickel B."/>
            <person name="Atanasova L."/>
            <person name="Karlsson M."/>
            <person name="Huettel B."/>
            <person name="Barry K.W."/>
            <person name="Haridas S."/>
            <person name="Chen C."/>
            <person name="Bauer D."/>
            <person name="Andreopoulos W."/>
            <person name="Pangilinan J."/>
            <person name="LaButti K."/>
            <person name="Riley R."/>
            <person name="Lipzen A."/>
            <person name="Clum A."/>
            <person name="Drula E."/>
            <person name="Henrissat B."/>
            <person name="Kohler A."/>
            <person name="Grigoriev I.V."/>
            <person name="Martin F.M."/>
            <person name="Hacquard S."/>
        </authorList>
    </citation>
    <scope>NUCLEOTIDE SEQUENCE</scope>
    <source>
        <strain evidence="2">MPI-CAGE-CH-0235</strain>
    </source>
</reference>
<dbReference type="AlphaFoldDB" id="A0A8K0SQA2"/>
<gene>
    <name evidence="2" type="ORF">B0I35DRAFT_479674</name>
</gene>
<evidence type="ECO:0000313" key="3">
    <source>
        <dbReference type="Proteomes" id="UP000813444"/>
    </source>
</evidence>
<dbReference type="InterPro" id="IPR052158">
    <property type="entry name" value="INH-QAR"/>
</dbReference>
<dbReference type="OrthoDB" id="543156at2759"/>
<name>A0A8K0SQA2_9HYPO</name>
<evidence type="ECO:0000259" key="1">
    <source>
        <dbReference type="Pfam" id="PF01965"/>
    </source>
</evidence>
<organism evidence="2 3">
    <name type="scientific">Stachybotrys elegans</name>
    <dbReference type="NCBI Taxonomy" id="80388"/>
    <lineage>
        <taxon>Eukaryota</taxon>
        <taxon>Fungi</taxon>
        <taxon>Dikarya</taxon>
        <taxon>Ascomycota</taxon>
        <taxon>Pezizomycotina</taxon>
        <taxon>Sordariomycetes</taxon>
        <taxon>Hypocreomycetidae</taxon>
        <taxon>Hypocreales</taxon>
        <taxon>Stachybotryaceae</taxon>
        <taxon>Stachybotrys</taxon>
    </lineage>
</organism>
<dbReference type="Gene3D" id="3.40.50.880">
    <property type="match status" value="1"/>
</dbReference>